<evidence type="ECO:0000313" key="1">
    <source>
        <dbReference type="EMBL" id="KAF2471218.1"/>
    </source>
</evidence>
<name>A0ACB6QXC5_9PLEO</name>
<reference evidence="1" key="1">
    <citation type="journal article" date="2020" name="Stud. Mycol.">
        <title>101 Dothideomycetes genomes: a test case for predicting lifestyles and emergence of pathogens.</title>
        <authorList>
            <person name="Haridas S."/>
            <person name="Albert R."/>
            <person name="Binder M."/>
            <person name="Bloem J."/>
            <person name="Labutti K."/>
            <person name="Salamov A."/>
            <person name="Andreopoulos B."/>
            <person name="Baker S."/>
            <person name="Barry K."/>
            <person name="Bills G."/>
            <person name="Bluhm B."/>
            <person name="Cannon C."/>
            <person name="Castanera R."/>
            <person name="Culley D."/>
            <person name="Daum C."/>
            <person name="Ezra D."/>
            <person name="Gonzalez J."/>
            <person name="Henrissat B."/>
            <person name="Kuo A."/>
            <person name="Liang C."/>
            <person name="Lipzen A."/>
            <person name="Lutzoni F."/>
            <person name="Magnuson J."/>
            <person name="Mondo S."/>
            <person name="Nolan M."/>
            <person name="Ohm R."/>
            <person name="Pangilinan J."/>
            <person name="Park H.-J."/>
            <person name="Ramirez L."/>
            <person name="Alfaro M."/>
            <person name="Sun H."/>
            <person name="Tritt A."/>
            <person name="Yoshinaga Y."/>
            <person name="Zwiers L.-H."/>
            <person name="Turgeon B."/>
            <person name="Goodwin S."/>
            <person name="Spatafora J."/>
            <person name="Crous P."/>
            <person name="Grigoriev I."/>
        </authorList>
    </citation>
    <scope>NUCLEOTIDE SEQUENCE</scope>
    <source>
        <strain evidence="1">ATCC 200398</strain>
    </source>
</reference>
<sequence>MKRYVMVIERIVATKLVTKSGKYSQIVDLHNVLSQDMQIRALVTPRLKNAVIGVRNLPPFLEGTKTSGFRGGSVGTLLSVIEHVKNPTFKALRFLAVHGLFTPLAISIYQSNEVREGDRNGSTPCHEGYNRPRAALTSTVVHRSKFKVSSRTEKSATTDQALPSSQFAAHRKTPQSRVPRRPVQCSDPHSLSLQLWPSGSLLDCGLDLPHTCIKFLSLIGCALLLLELV</sequence>
<evidence type="ECO:0000313" key="2">
    <source>
        <dbReference type="Proteomes" id="UP000799755"/>
    </source>
</evidence>
<dbReference type="Proteomes" id="UP000799755">
    <property type="component" value="Unassembled WGS sequence"/>
</dbReference>
<gene>
    <name evidence="1" type="ORF">BDR25DRAFT_354474</name>
</gene>
<keyword evidence="2" id="KW-1185">Reference proteome</keyword>
<dbReference type="EMBL" id="MU003505">
    <property type="protein sequence ID" value="KAF2471218.1"/>
    <property type="molecule type" value="Genomic_DNA"/>
</dbReference>
<proteinExistence type="predicted"/>
<organism evidence="1 2">
    <name type="scientific">Lindgomyces ingoldianus</name>
    <dbReference type="NCBI Taxonomy" id="673940"/>
    <lineage>
        <taxon>Eukaryota</taxon>
        <taxon>Fungi</taxon>
        <taxon>Dikarya</taxon>
        <taxon>Ascomycota</taxon>
        <taxon>Pezizomycotina</taxon>
        <taxon>Dothideomycetes</taxon>
        <taxon>Pleosporomycetidae</taxon>
        <taxon>Pleosporales</taxon>
        <taxon>Lindgomycetaceae</taxon>
        <taxon>Lindgomyces</taxon>
    </lineage>
</organism>
<accession>A0ACB6QXC5</accession>
<comment type="caution">
    <text evidence="1">The sequence shown here is derived from an EMBL/GenBank/DDBJ whole genome shotgun (WGS) entry which is preliminary data.</text>
</comment>
<protein>
    <submittedName>
        <fullName evidence="1">Uncharacterized protein</fullName>
    </submittedName>
</protein>